<sequence>MEGGIVTDVRSFRSNNVRERLPVANRLYLGQCVRRISLTRVPPLPSVGDVSSDVNNTRRCRCPSKRSRVGRRRFGTNPRERTSLNISVQMKSIGFVFIVDLS</sequence>
<evidence type="ECO:0000313" key="2">
    <source>
        <dbReference type="EMBL" id="KAF7279917.1"/>
    </source>
</evidence>
<gene>
    <name evidence="2" type="ORF">GWI33_006621</name>
</gene>
<protein>
    <submittedName>
        <fullName evidence="2">Uncharacterized protein</fullName>
    </submittedName>
</protein>
<accession>A0A834IEQ6</accession>
<proteinExistence type="predicted"/>
<comment type="caution">
    <text evidence="2">The sequence shown here is derived from an EMBL/GenBank/DDBJ whole genome shotgun (WGS) entry which is preliminary data.</text>
</comment>
<organism evidence="2 3">
    <name type="scientific">Rhynchophorus ferrugineus</name>
    <name type="common">Red palm weevil</name>
    <name type="synonym">Curculio ferrugineus</name>
    <dbReference type="NCBI Taxonomy" id="354439"/>
    <lineage>
        <taxon>Eukaryota</taxon>
        <taxon>Metazoa</taxon>
        <taxon>Ecdysozoa</taxon>
        <taxon>Arthropoda</taxon>
        <taxon>Hexapoda</taxon>
        <taxon>Insecta</taxon>
        <taxon>Pterygota</taxon>
        <taxon>Neoptera</taxon>
        <taxon>Endopterygota</taxon>
        <taxon>Coleoptera</taxon>
        <taxon>Polyphaga</taxon>
        <taxon>Cucujiformia</taxon>
        <taxon>Curculionidae</taxon>
        <taxon>Dryophthorinae</taxon>
        <taxon>Rhynchophorus</taxon>
    </lineage>
</organism>
<evidence type="ECO:0000313" key="3">
    <source>
        <dbReference type="Proteomes" id="UP000625711"/>
    </source>
</evidence>
<dbReference type="Proteomes" id="UP000625711">
    <property type="component" value="Unassembled WGS sequence"/>
</dbReference>
<reference evidence="2" key="1">
    <citation type="submission" date="2020-08" db="EMBL/GenBank/DDBJ databases">
        <title>Genome sequencing and assembly of the red palm weevil Rhynchophorus ferrugineus.</title>
        <authorList>
            <person name="Dias G.B."/>
            <person name="Bergman C.M."/>
            <person name="Manee M."/>
        </authorList>
    </citation>
    <scope>NUCLEOTIDE SEQUENCE</scope>
    <source>
        <strain evidence="2">AA-2017</strain>
        <tissue evidence="2">Whole larva</tissue>
    </source>
</reference>
<dbReference type="AlphaFoldDB" id="A0A834IEQ6"/>
<dbReference type="EMBL" id="JAACXV010000332">
    <property type="protein sequence ID" value="KAF7279917.1"/>
    <property type="molecule type" value="Genomic_DNA"/>
</dbReference>
<feature type="region of interest" description="Disordered" evidence="1">
    <location>
        <begin position="47"/>
        <end position="77"/>
    </location>
</feature>
<keyword evidence="3" id="KW-1185">Reference proteome</keyword>
<evidence type="ECO:0000256" key="1">
    <source>
        <dbReference type="SAM" id="MobiDB-lite"/>
    </source>
</evidence>
<name>A0A834IEQ6_RHYFE</name>
<feature type="compositionally biased region" description="Basic residues" evidence="1">
    <location>
        <begin position="58"/>
        <end position="74"/>
    </location>
</feature>